<dbReference type="SMART" id="SM00504">
    <property type="entry name" value="Ubox"/>
    <property type="match status" value="1"/>
</dbReference>
<feature type="compositionally biased region" description="Acidic residues" evidence="18">
    <location>
        <begin position="534"/>
        <end position="549"/>
    </location>
</feature>
<gene>
    <name evidence="21" type="ORF">PHISCL_03926</name>
</gene>
<dbReference type="InterPro" id="IPR013083">
    <property type="entry name" value="Znf_RING/FYVE/PHD"/>
</dbReference>
<proteinExistence type="inferred from homology"/>
<dbReference type="InterPro" id="IPR002130">
    <property type="entry name" value="Cyclophilin-type_PPIase_dom"/>
</dbReference>
<dbReference type="Gene3D" id="2.40.100.10">
    <property type="entry name" value="Cyclophilin-like"/>
    <property type="match status" value="1"/>
</dbReference>
<dbReference type="CDD" id="cd16663">
    <property type="entry name" value="RING-Ubox_PPIL2"/>
    <property type="match status" value="1"/>
</dbReference>
<comment type="subcellular location">
    <subcellularLocation>
        <location evidence="4">Nucleus</location>
    </subcellularLocation>
</comment>
<dbReference type="SUPFAM" id="SSF57850">
    <property type="entry name" value="RING/U-box"/>
    <property type="match status" value="1"/>
</dbReference>
<dbReference type="AlphaFoldDB" id="A0A3A2ZN76"/>
<dbReference type="InterPro" id="IPR003613">
    <property type="entry name" value="Ubox_domain"/>
</dbReference>
<evidence type="ECO:0000256" key="5">
    <source>
        <dbReference type="ARBA" id="ARBA00007930"/>
    </source>
</evidence>
<evidence type="ECO:0000256" key="10">
    <source>
        <dbReference type="ARBA" id="ARBA00022786"/>
    </source>
</evidence>
<evidence type="ECO:0000256" key="6">
    <source>
        <dbReference type="ARBA" id="ARBA00012483"/>
    </source>
</evidence>
<dbReference type="Proteomes" id="UP000266188">
    <property type="component" value="Unassembled WGS sequence"/>
</dbReference>
<sequence length="569" mass="62556">MGLRRRLLGQRCAGAARARKGGTQVPFKRLPFNFCSLSLQPYAHPVCTSSGTIFDLTIILPWIKKHGTNPVDKTPLKTSDLIKLNIAKNESGEYIDPVTYKVLTDNTHIVALRNTGNVFAYDTVERLNIKGKMWRDLVTDEEFGRSDIITLQDPQNVEARNLSSFSYLKEGETGLTEEQLREREDPANNVNANALGSSAKIIKAKEAVAKARNERAQQASAAAAKDVAKPGAAAAKTLAQKTPSNQPGKPVPYNAAKHTTGLAAASFTSTGMTPHTSAELALLSEEEYMLKRGRVKNKGYARISTTSGDLNLELHTEYAPKAVWNFLQLAKKGYYKDVTFHRNIKGFMIQGGDPTGTGRGGESIWGKYFNDEFEGPLKHDSRGTLSMANKGKNTNSSQFFIAYRALPHLNHKHTIFGHVIDDPTPSSTTLNTLETHPVNATTNKPTPDIRIKDVTIFVDPFEDFLNQKRMEEQKAKDKAAGLGDEEEPQRTEDDHMTWTGKRIREPGSTAPSDSSAGGVGKYLKAALADRQGQEEDEIAEFVDEAEPEPEPARKKFKGTGGFGDFSSWG</sequence>
<dbReference type="InterPro" id="IPR044666">
    <property type="entry name" value="Cyclophilin_A-like"/>
</dbReference>
<evidence type="ECO:0000259" key="19">
    <source>
        <dbReference type="PROSITE" id="PS50072"/>
    </source>
</evidence>
<keyword evidence="10" id="KW-0833">Ubl conjugation pathway</keyword>
<evidence type="ECO:0000256" key="18">
    <source>
        <dbReference type="SAM" id="MobiDB-lite"/>
    </source>
</evidence>
<dbReference type="FunFam" id="2.40.100.10:FF:000014">
    <property type="entry name" value="Peptidyl-prolyl cis-trans isomerase cyp65"/>
    <property type="match status" value="1"/>
</dbReference>
<dbReference type="Pfam" id="PF00160">
    <property type="entry name" value="Pro_isomerase"/>
    <property type="match status" value="1"/>
</dbReference>
<comment type="catalytic activity">
    <reaction evidence="2">
        <text>[protein]-peptidylproline (omega=180) = [protein]-peptidylproline (omega=0)</text>
        <dbReference type="Rhea" id="RHEA:16237"/>
        <dbReference type="Rhea" id="RHEA-COMP:10747"/>
        <dbReference type="Rhea" id="RHEA-COMP:10748"/>
        <dbReference type="ChEBI" id="CHEBI:83833"/>
        <dbReference type="ChEBI" id="CHEBI:83834"/>
        <dbReference type="EC" id="5.2.1.8"/>
    </reaction>
</comment>
<dbReference type="GO" id="GO:0006457">
    <property type="term" value="P:protein folding"/>
    <property type="evidence" value="ECO:0007669"/>
    <property type="project" value="InterPro"/>
</dbReference>
<keyword evidence="12" id="KW-0413">Isomerase</keyword>
<feature type="domain" description="U-box" evidence="20">
    <location>
        <begin position="28"/>
        <end position="101"/>
    </location>
</feature>
<evidence type="ECO:0000256" key="3">
    <source>
        <dbReference type="ARBA" id="ARBA00003697"/>
    </source>
</evidence>
<comment type="catalytic activity">
    <reaction evidence="1">
        <text>S-ubiquitinyl-[E2 ubiquitin-conjugating enzyme]-L-cysteine + [acceptor protein]-L-lysine = [E2 ubiquitin-conjugating enzyme]-L-cysteine + N(6)-ubiquitinyl-[acceptor protein]-L-lysine.</text>
        <dbReference type="EC" id="2.3.2.27"/>
    </reaction>
</comment>
<dbReference type="InterPro" id="IPR026951">
    <property type="entry name" value="PPIL2_U-box_dom"/>
</dbReference>
<dbReference type="PANTHER" id="PTHR45625">
    <property type="entry name" value="PEPTIDYL-PROLYL CIS-TRANS ISOMERASE-RELATED"/>
    <property type="match status" value="1"/>
</dbReference>
<comment type="function">
    <text evidence="3">May catalyze the cis-trans isomerization of proline imidic peptide bonds in oligopeptides thereby assisting the folding of proteins. May also function as a chaperone, playing a role in intracellular transport of proteins. May also have a protein ubiquitin ligase activity acting as an E3 ubiquitin protein ligase or as a ubiquitin-ubiquitin ligase promoting elongation of ubiquitin chains on proteins.</text>
</comment>
<keyword evidence="22" id="KW-1185">Reference proteome</keyword>
<evidence type="ECO:0000259" key="20">
    <source>
        <dbReference type="PROSITE" id="PS51698"/>
    </source>
</evidence>
<evidence type="ECO:0000256" key="2">
    <source>
        <dbReference type="ARBA" id="ARBA00000971"/>
    </source>
</evidence>
<evidence type="ECO:0000256" key="12">
    <source>
        <dbReference type="ARBA" id="ARBA00023235"/>
    </source>
</evidence>
<evidence type="ECO:0000256" key="4">
    <source>
        <dbReference type="ARBA" id="ARBA00004123"/>
    </source>
</evidence>
<dbReference type="PROSITE" id="PS00170">
    <property type="entry name" value="CSA_PPIASE_1"/>
    <property type="match status" value="1"/>
</dbReference>
<dbReference type="GO" id="GO:0000209">
    <property type="term" value="P:protein polyubiquitination"/>
    <property type="evidence" value="ECO:0007669"/>
    <property type="project" value="TreeGrafter"/>
</dbReference>
<evidence type="ECO:0000256" key="1">
    <source>
        <dbReference type="ARBA" id="ARBA00000900"/>
    </source>
</evidence>
<evidence type="ECO:0000313" key="21">
    <source>
        <dbReference type="EMBL" id="RJE23733.1"/>
    </source>
</evidence>
<keyword evidence="9" id="KW-0808">Transferase</keyword>
<dbReference type="Gene3D" id="3.30.40.10">
    <property type="entry name" value="Zinc/RING finger domain, C3HC4 (zinc finger)"/>
    <property type="match status" value="1"/>
</dbReference>
<dbReference type="EC" id="5.2.1.8" evidence="7"/>
<dbReference type="OrthoDB" id="407558at2759"/>
<evidence type="ECO:0000256" key="13">
    <source>
        <dbReference type="ARBA" id="ARBA00023242"/>
    </source>
</evidence>
<evidence type="ECO:0000313" key="22">
    <source>
        <dbReference type="Proteomes" id="UP000266188"/>
    </source>
</evidence>
<accession>A0A3A2ZN76</accession>
<dbReference type="GO" id="GO:0003755">
    <property type="term" value="F:peptidyl-prolyl cis-trans isomerase activity"/>
    <property type="evidence" value="ECO:0007669"/>
    <property type="project" value="UniProtKB-KW"/>
</dbReference>
<dbReference type="SUPFAM" id="SSF50891">
    <property type="entry name" value="Cyclophilin-like"/>
    <property type="match status" value="1"/>
</dbReference>
<evidence type="ECO:0000256" key="11">
    <source>
        <dbReference type="ARBA" id="ARBA00023110"/>
    </source>
</evidence>
<evidence type="ECO:0000256" key="16">
    <source>
        <dbReference type="ARBA" id="ARBA00030942"/>
    </source>
</evidence>
<organism evidence="21 22">
    <name type="scientific">Aspergillus sclerotialis</name>
    <dbReference type="NCBI Taxonomy" id="2070753"/>
    <lineage>
        <taxon>Eukaryota</taxon>
        <taxon>Fungi</taxon>
        <taxon>Dikarya</taxon>
        <taxon>Ascomycota</taxon>
        <taxon>Pezizomycotina</taxon>
        <taxon>Eurotiomycetes</taxon>
        <taxon>Eurotiomycetidae</taxon>
        <taxon>Eurotiales</taxon>
        <taxon>Aspergillaceae</taxon>
        <taxon>Aspergillus</taxon>
        <taxon>Aspergillus subgen. Polypaecilum</taxon>
    </lineage>
</organism>
<keyword evidence="13" id="KW-0539">Nucleus</keyword>
<evidence type="ECO:0000256" key="9">
    <source>
        <dbReference type="ARBA" id="ARBA00022679"/>
    </source>
</evidence>
<comment type="similarity">
    <text evidence="5">Belongs to the cyclophilin-type PPIase family. PPIL2 subfamily.</text>
</comment>
<dbReference type="EMBL" id="MVGC01000107">
    <property type="protein sequence ID" value="RJE23733.1"/>
    <property type="molecule type" value="Genomic_DNA"/>
</dbReference>
<feature type="region of interest" description="Disordered" evidence="18">
    <location>
        <begin position="471"/>
        <end position="569"/>
    </location>
</feature>
<dbReference type="PRINTS" id="PR00153">
    <property type="entry name" value="CSAPPISMRASE"/>
</dbReference>
<evidence type="ECO:0000256" key="7">
    <source>
        <dbReference type="ARBA" id="ARBA00013194"/>
    </source>
</evidence>
<dbReference type="PROSITE" id="PS51698">
    <property type="entry name" value="U_BOX"/>
    <property type="match status" value="1"/>
</dbReference>
<evidence type="ECO:0000256" key="15">
    <source>
        <dbReference type="ARBA" id="ARBA00030661"/>
    </source>
</evidence>
<keyword evidence="11" id="KW-0697">Rotamase</keyword>
<protein>
    <recommendedName>
        <fullName evidence="8">Peptidyl-prolyl cis-trans isomerase-like 2</fullName>
        <ecNumber evidence="6">2.3.2.27</ecNumber>
        <ecNumber evidence="7">5.2.1.8</ecNumber>
    </recommendedName>
    <alternativeName>
        <fullName evidence="15">Cyclophilin-60</fullName>
    </alternativeName>
    <alternativeName>
        <fullName evidence="16">Cyclophilin-like protein Cyp-60</fullName>
    </alternativeName>
    <alternativeName>
        <fullName evidence="17">RING-type E3 ubiquitin transferase isomerase-like 2</fullName>
    </alternativeName>
    <alternativeName>
        <fullName evidence="14">Rotamase</fullName>
    </alternativeName>
</protein>
<dbReference type="GO" id="GO:0071013">
    <property type="term" value="C:catalytic step 2 spliceosome"/>
    <property type="evidence" value="ECO:0007669"/>
    <property type="project" value="TreeGrafter"/>
</dbReference>
<dbReference type="EC" id="2.3.2.27" evidence="6"/>
<dbReference type="InterPro" id="IPR029000">
    <property type="entry name" value="Cyclophilin-like_dom_sf"/>
</dbReference>
<evidence type="ECO:0000256" key="17">
    <source>
        <dbReference type="ARBA" id="ARBA00033051"/>
    </source>
</evidence>
<feature type="domain" description="PPIase cyclophilin-type" evidence="19">
    <location>
        <begin position="308"/>
        <end position="456"/>
    </location>
</feature>
<dbReference type="InterPro" id="IPR020892">
    <property type="entry name" value="Cyclophilin-type_PPIase_CS"/>
</dbReference>
<dbReference type="GO" id="GO:0061630">
    <property type="term" value="F:ubiquitin protein ligase activity"/>
    <property type="evidence" value="ECO:0007669"/>
    <property type="project" value="UniProtKB-EC"/>
</dbReference>
<evidence type="ECO:0000256" key="14">
    <source>
        <dbReference type="ARBA" id="ARBA00029569"/>
    </source>
</evidence>
<reference evidence="22" key="1">
    <citation type="submission" date="2017-02" db="EMBL/GenBank/DDBJ databases">
        <authorList>
            <person name="Tafer H."/>
            <person name="Lopandic K."/>
        </authorList>
    </citation>
    <scope>NUCLEOTIDE SEQUENCE [LARGE SCALE GENOMIC DNA]</scope>
    <source>
        <strain evidence="22">CBS 366.77</strain>
    </source>
</reference>
<dbReference type="PANTHER" id="PTHR45625:SF1">
    <property type="entry name" value="RING-TYPE E3 UBIQUITIN-PROTEIN LIGASE PPIL2"/>
    <property type="match status" value="1"/>
</dbReference>
<comment type="caution">
    <text evidence="21">The sequence shown here is derived from an EMBL/GenBank/DDBJ whole genome shotgun (WGS) entry which is preliminary data.</text>
</comment>
<dbReference type="PROSITE" id="PS50072">
    <property type="entry name" value="CSA_PPIASE_2"/>
    <property type="match status" value="1"/>
</dbReference>
<dbReference type="FunFam" id="3.30.40.10:FF:000079">
    <property type="entry name" value="Peptidyl-prolyl cis-trans isomerase 2"/>
    <property type="match status" value="1"/>
</dbReference>
<name>A0A3A2ZN76_9EURO</name>
<dbReference type="STRING" id="2070753.A0A3A2ZN76"/>
<evidence type="ECO:0000256" key="8">
    <source>
        <dbReference type="ARBA" id="ARBA00020592"/>
    </source>
</evidence>